<keyword evidence="5" id="KW-0521">NADP</keyword>
<dbReference type="SUPFAM" id="SSF51905">
    <property type="entry name" value="FAD/NAD(P)-binding domain"/>
    <property type="match status" value="3"/>
</dbReference>
<evidence type="ECO:0000313" key="9">
    <source>
        <dbReference type="Proteomes" id="UP000315400"/>
    </source>
</evidence>
<organism evidence="8 9">
    <name type="scientific">Spiribacter salinus</name>
    <dbReference type="NCBI Taxonomy" id="1335746"/>
    <lineage>
        <taxon>Bacteria</taxon>
        <taxon>Pseudomonadati</taxon>
        <taxon>Pseudomonadota</taxon>
        <taxon>Gammaproteobacteria</taxon>
        <taxon>Chromatiales</taxon>
        <taxon>Ectothiorhodospiraceae</taxon>
        <taxon>Spiribacter</taxon>
    </lineage>
</organism>
<evidence type="ECO:0000256" key="4">
    <source>
        <dbReference type="ARBA" id="ARBA00022827"/>
    </source>
</evidence>
<evidence type="ECO:0000256" key="5">
    <source>
        <dbReference type="ARBA" id="ARBA00022857"/>
    </source>
</evidence>
<keyword evidence="6" id="KW-0560">Oxidoreductase</keyword>
<dbReference type="Proteomes" id="UP000315400">
    <property type="component" value="Unassembled WGS sequence"/>
</dbReference>
<keyword evidence="4" id="KW-0274">FAD</keyword>
<evidence type="ECO:0000313" key="8">
    <source>
        <dbReference type="EMBL" id="TQF00185.1"/>
    </source>
</evidence>
<protein>
    <submittedName>
        <fullName evidence="8">NAD(P)/FAD-dependent oxidoreductase</fullName>
    </submittedName>
</protein>
<dbReference type="PANTHER" id="PTHR43098:SF3">
    <property type="entry name" value="L-ORNITHINE N(5)-MONOOXYGENASE-RELATED"/>
    <property type="match status" value="1"/>
</dbReference>
<evidence type="ECO:0000256" key="1">
    <source>
        <dbReference type="ARBA" id="ARBA00001974"/>
    </source>
</evidence>
<dbReference type="InterPro" id="IPR036188">
    <property type="entry name" value="FAD/NAD-bd_sf"/>
</dbReference>
<dbReference type="EMBL" id="VIFK01000020">
    <property type="protein sequence ID" value="TQF00185.1"/>
    <property type="molecule type" value="Genomic_DNA"/>
</dbReference>
<evidence type="ECO:0000256" key="7">
    <source>
        <dbReference type="ARBA" id="ARBA00023033"/>
    </source>
</evidence>
<reference evidence="8 9" key="1">
    <citation type="submission" date="2019-06" db="EMBL/GenBank/DDBJ databases">
        <title>Metagenome assembled Genome of Spiribacter salinus SL48-SHIP from the microbial mat of Salt Lake 48 (Novosibirsk region, Russia).</title>
        <authorList>
            <person name="Shipova A."/>
            <person name="Rozanov A.S."/>
            <person name="Bryanskaya A.V."/>
            <person name="Peltek S.E."/>
        </authorList>
    </citation>
    <scope>NUCLEOTIDE SEQUENCE [LARGE SCALE GENOMIC DNA]</scope>
    <source>
        <strain evidence="8">SL48-SHIP-2</strain>
    </source>
</reference>
<dbReference type="PANTHER" id="PTHR43098">
    <property type="entry name" value="L-ORNITHINE N(5)-MONOOXYGENASE-RELATED"/>
    <property type="match status" value="1"/>
</dbReference>
<comment type="similarity">
    <text evidence="2">Belongs to the FAD-binding monooxygenase family.</text>
</comment>
<evidence type="ECO:0000256" key="3">
    <source>
        <dbReference type="ARBA" id="ARBA00022630"/>
    </source>
</evidence>
<name>A0A540VTU6_9GAMM</name>
<keyword evidence="7" id="KW-0503">Monooxygenase</keyword>
<comment type="caution">
    <text evidence="8">The sequence shown here is derived from an EMBL/GenBank/DDBJ whole genome shotgun (WGS) entry which is preliminary data.</text>
</comment>
<sequence length="536" mass="60924">MTTRRRDNSKPDFDAIIVGAGFAGLYMLHRINQLGLSARVYEAADDVGGTWYWNRYPGARCDVPSFEYSYQFDPQLQQDWDWTERYASQPEILAYFHHVVERYGLRPNIQFNTRLQSAHYQESDCAWRIETDEGERITGRYLIMATGCLSARSFPEIEGLSLFEGTIVHTGNWPHEGLDVDGRSVGVIGTGSSGVQVSSALAQEAGHLTVFQRTPAYVVPANNRPLEPDEVAHIKANYDTFREEAWGNRAGLRYEMGQQSAFDVAPEERHRLYQERWNIGGLGFTSAFHDIFDDPEANHTAAEFVRYKIKEIVQDPNVAQKLMPFSFIGCKRLIISDHYYHIFNRDNVTLVNLHEEPLQRITRTGVEVGEREVPLDVLVFATGFDAVTGALLRVDIRGIDGQPLREKWRHGPKNYLGITIAGFPNLFTITGPGSPSVLSNMVASIEQHVNWIGDCIEYMEANDKKEITATRNAEEEWVRHVNEVADRTIYPQENSWYIGANIPGKPRVFMPYIGVPEYVKKCIEVKNTAYTGFTLR</sequence>
<proteinExistence type="inferred from homology"/>
<gene>
    <name evidence="8" type="ORF">FKY71_04560</name>
</gene>
<keyword evidence="3" id="KW-0285">Flavoprotein</keyword>
<dbReference type="InterPro" id="IPR050775">
    <property type="entry name" value="FAD-binding_Monooxygenases"/>
</dbReference>
<dbReference type="Gene3D" id="3.50.50.60">
    <property type="entry name" value="FAD/NAD(P)-binding domain"/>
    <property type="match status" value="3"/>
</dbReference>
<dbReference type="Pfam" id="PF13738">
    <property type="entry name" value="Pyr_redox_3"/>
    <property type="match status" value="1"/>
</dbReference>
<evidence type="ECO:0000256" key="6">
    <source>
        <dbReference type="ARBA" id="ARBA00023002"/>
    </source>
</evidence>
<comment type="cofactor">
    <cofactor evidence="1">
        <name>FAD</name>
        <dbReference type="ChEBI" id="CHEBI:57692"/>
    </cofactor>
</comment>
<dbReference type="GO" id="GO:0004497">
    <property type="term" value="F:monooxygenase activity"/>
    <property type="evidence" value="ECO:0007669"/>
    <property type="project" value="UniProtKB-KW"/>
</dbReference>
<dbReference type="PRINTS" id="PR00411">
    <property type="entry name" value="PNDRDTASEI"/>
</dbReference>
<evidence type="ECO:0000256" key="2">
    <source>
        <dbReference type="ARBA" id="ARBA00010139"/>
    </source>
</evidence>
<accession>A0A540VTU6</accession>
<dbReference type="AlphaFoldDB" id="A0A540VTU6"/>